<keyword evidence="1" id="KW-0472">Membrane</keyword>
<feature type="transmembrane region" description="Helical" evidence="1">
    <location>
        <begin position="42"/>
        <end position="62"/>
    </location>
</feature>
<dbReference type="RefSeq" id="WP_126553180.1">
    <property type="nucleotide sequence ID" value="NZ_BIFS01000001.1"/>
</dbReference>
<keyword evidence="1" id="KW-1133">Transmembrane helix</keyword>
<keyword evidence="3" id="KW-1185">Reference proteome</keyword>
<dbReference type="EMBL" id="BIFS01000001">
    <property type="protein sequence ID" value="GCE21488.1"/>
    <property type="molecule type" value="Genomic_DNA"/>
</dbReference>
<accession>A0A402AQW1</accession>
<evidence type="ECO:0000313" key="2">
    <source>
        <dbReference type="EMBL" id="GCE21488.1"/>
    </source>
</evidence>
<sequence>MFQRWPYQNILIAIGICALAMYIINYTIPGVAALYTFSSECLFGLVGTCAIILGCAGLYTTWRRGY</sequence>
<protein>
    <submittedName>
        <fullName evidence="2">Uncharacterized protein</fullName>
    </submittedName>
</protein>
<dbReference type="OrthoDB" id="165364at2"/>
<feature type="transmembrane region" description="Helical" evidence="1">
    <location>
        <begin position="12"/>
        <end position="36"/>
    </location>
</feature>
<dbReference type="Proteomes" id="UP000287188">
    <property type="component" value="Unassembled WGS sequence"/>
</dbReference>
<evidence type="ECO:0000256" key="1">
    <source>
        <dbReference type="SAM" id="Phobius"/>
    </source>
</evidence>
<comment type="caution">
    <text evidence="2">The sequence shown here is derived from an EMBL/GenBank/DDBJ whole genome shotgun (WGS) entry which is preliminary data.</text>
</comment>
<name>A0A402AQW1_9CHLR</name>
<gene>
    <name evidence="2" type="ORF">KDK_52880</name>
</gene>
<proteinExistence type="predicted"/>
<evidence type="ECO:0000313" key="3">
    <source>
        <dbReference type="Proteomes" id="UP000287188"/>
    </source>
</evidence>
<reference evidence="3" key="1">
    <citation type="submission" date="2018-12" db="EMBL/GenBank/DDBJ databases">
        <title>Tengunoibacter tsumagoiensis gen. nov., sp. nov., Dictyobacter kobayashii sp. nov., D. alpinus sp. nov., and D. joshuensis sp. nov. and description of Dictyobacteraceae fam. nov. within the order Ktedonobacterales isolated from Tengu-no-mugimeshi.</title>
        <authorList>
            <person name="Wang C.M."/>
            <person name="Zheng Y."/>
            <person name="Sakai Y."/>
            <person name="Toyoda A."/>
            <person name="Minakuchi Y."/>
            <person name="Abe K."/>
            <person name="Yokota A."/>
            <person name="Yabe S."/>
        </authorList>
    </citation>
    <scope>NUCLEOTIDE SEQUENCE [LARGE SCALE GENOMIC DNA]</scope>
    <source>
        <strain evidence="3">Uno11</strain>
    </source>
</reference>
<keyword evidence="1" id="KW-0812">Transmembrane</keyword>
<organism evidence="2 3">
    <name type="scientific">Dictyobacter kobayashii</name>
    <dbReference type="NCBI Taxonomy" id="2014872"/>
    <lineage>
        <taxon>Bacteria</taxon>
        <taxon>Bacillati</taxon>
        <taxon>Chloroflexota</taxon>
        <taxon>Ktedonobacteria</taxon>
        <taxon>Ktedonobacterales</taxon>
        <taxon>Dictyobacteraceae</taxon>
        <taxon>Dictyobacter</taxon>
    </lineage>
</organism>
<dbReference type="AlphaFoldDB" id="A0A402AQW1"/>